<dbReference type="Proteomes" id="UP000698242">
    <property type="component" value="Unassembled WGS sequence"/>
</dbReference>
<gene>
    <name evidence="3" type="ORF">PMES_00707</name>
</gene>
<feature type="region of interest" description="Disordered" evidence="1">
    <location>
        <begin position="223"/>
        <end position="244"/>
    </location>
</feature>
<feature type="transmembrane region" description="Helical" evidence="2">
    <location>
        <begin position="199"/>
        <end position="220"/>
    </location>
</feature>
<keyword evidence="2" id="KW-0472">Membrane</keyword>
<evidence type="ECO:0000313" key="4">
    <source>
        <dbReference type="Proteomes" id="UP000698242"/>
    </source>
</evidence>
<evidence type="ECO:0000256" key="2">
    <source>
        <dbReference type="SAM" id="Phobius"/>
    </source>
</evidence>
<feature type="transmembrane region" description="Helical" evidence="2">
    <location>
        <begin position="12"/>
        <end position="33"/>
    </location>
</feature>
<protein>
    <submittedName>
        <fullName evidence="3">Uncharacterized protein</fullName>
    </submittedName>
</protein>
<sequence length="304" mass="33122">MGFRQRLECITAPGWAFAMALLFAIGAVLALYASAQGDAMRRLALRAAPPQAVHVESYHPKLDLAPADEVAMVAQLDLSSAVPIAYRGLLEPRNALLLPLLAVRPRPERKVARGYVLIPEEAAAAFAQMPGRYMDVLEDRPGGPLVRFGGRVVRDWTLRRTIGAEMRAAGVEILPGSPIIRPFIEGRAAAFLRPDRSSLAVPLFWAAALAALAGLALQAIERRKRAPRSQDAEPLRAMRSRRPLSAKAQKRFAPLAAQNELIHPLQKPQRYGPQSSVEKIASRIKPAPVAKVETSTPRPVRKSG</sequence>
<reference evidence="3" key="1">
    <citation type="submission" date="2013-03" db="EMBL/GenBank/DDBJ databases">
        <title>Genome Sequence of the Profundibacterium mesophilum strain KAUST100406-0324T from Red Sea, a novel genus in the family Rhodobacteraceae.</title>
        <authorList>
            <person name="Essack M."/>
            <person name="Alam I."/>
            <person name="Lafi F."/>
            <person name="Alawi W."/>
            <person name="Kamanu F."/>
            <person name="Al-Suwailem A."/>
            <person name="Lee O.O."/>
            <person name="Xu Y."/>
            <person name="Bajic V."/>
            <person name="Qian P.-Y."/>
            <person name="Archer J."/>
        </authorList>
    </citation>
    <scope>NUCLEOTIDE SEQUENCE</scope>
    <source>
        <strain evidence="3">KAUST100406-0324</strain>
    </source>
</reference>
<keyword evidence="4" id="KW-1185">Reference proteome</keyword>
<name>A0A921NQG4_9RHOB</name>
<organism evidence="3 4">
    <name type="scientific">Profundibacterium mesophilum KAUST100406-0324</name>
    <dbReference type="NCBI Taxonomy" id="1037889"/>
    <lineage>
        <taxon>Bacteria</taxon>
        <taxon>Pseudomonadati</taxon>
        <taxon>Pseudomonadota</taxon>
        <taxon>Alphaproteobacteria</taxon>
        <taxon>Rhodobacterales</taxon>
        <taxon>Roseobacteraceae</taxon>
        <taxon>Profundibacterium</taxon>
    </lineage>
</organism>
<keyword evidence="2" id="KW-0812">Transmembrane</keyword>
<keyword evidence="2" id="KW-1133">Transmembrane helix</keyword>
<proteinExistence type="predicted"/>
<evidence type="ECO:0000313" key="3">
    <source>
        <dbReference type="EMBL" id="KAF0676911.1"/>
    </source>
</evidence>
<comment type="caution">
    <text evidence="3">The sequence shown here is derived from an EMBL/GenBank/DDBJ whole genome shotgun (WGS) entry which is preliminary data.</text>
</comment>
<accession>A0A921NQG4</accession>
<feature type="region of interest" description="Disordered" evidence="1">
    <location>
        <begin position="257"/>
        <end position="304"/>
    </location>
</feature>
<evidence type="ECO:0000256" key="1">
    <source>
        <dbReference type="SAM" id="MobiDB-lite"/>
    </source>
</evidence>
<dbReference type="AlphaFoldDB" id="A0A921NQG4"/>
<dbReference type="EMBL" id="APKE01000010">
    <property type="protein sequence ID" value="KAF0676911.1"/>
    <property type="molecule type" value="Genomic_DNA"/>
</dbReference>